<evidence type="ECO:0000313" key="3">
    <source>
        <dbReference type="Proteomes" id="UP000294902"/>
    </source>
</evidence>
<feature type="transmembrane region" description="Helical" evidence="1">
    <location>
        <begin position="102"/>
        <end position="129"/>
    </location>
</feature>
<keyword evidence="1" id="KW-1133">Transmembrane helix</keyword>
<dbReference type="OrthoDB" id="9847279at2"/>
<organism evidence="2 3">
    <name type="scientific">Natranaerovirga pectinivora</name>
    <dbReference type="NCBI Taxonomy" id="682400"/>
    <lineage>
        <taxon>Bacteria</taxon>
        <taxon>Bacillati</taxon>
        <taxon>Bacillota</taxon>
        <taxon>Clostridia</taxon>
        <taxon>Lachnospirales</taxon>
        <taxon>Natranaerovirgaceae</taxon>
        <taxon>Natranaerovirga</taxon>
    </lineage>
</organism>
<feature type="transmembrane region" description="Helical" evidence="1">
    <location>
        <begin position="333"/>
        <end position="357"/>
    </location>
</feature>
<accession>A0A4R3MJ17</accession>
<feature type="transmembrane region" description="Helical" evidence="1">
    <location>
        <begin position="21"/>
        <end position="39"/>
    </location>
</feature>
<name>A0A4R3MJ17_9FIRM</name>
<protein>
    <submittedName>
        <fullName evidence="2">Uncharacterized protein</fullName>
    </submittedName>
</protein>
<sequence>MEQMNNHKKIYKDAFKVGAQLVGYLLVFSFILSMSALFFIRRGDIFSISYIFGVLGIAINILFLNSIGTFTVNIILVLLITFFIFYFVLKKKIMNYHDLREFIIYTLIIAFVVSFVTSILSYIFSFIRLDIYSSEQAIYKANFFINFIKTYIKSVLFILIIKIYLYDNNKLNSGIVAFKRYFYLITIYTFVVSVLIEVYIMYLISGFPYYTSVLNLGVILGIFNVMGYLLLFLFGGVLSFSAIFLGNTNRYLVSFLDIYTGQFGLFVLIFYIIGILILFGIIFLSIKKLKEESFIKDSIVFVLLVVGFNILLSVFSSINMSVQFLSLRLQFPVIPIIISTLILTSIVVSVKYILIIIKKSI</sequence>
<feature type="transmembrane region" description="Helical" evidence="1">
    <location>
        <begin position="141"/>
        <end position="161"/>
    </location>
</feature>
<dbReference type="Proteomes" id="UP000294902">
    <property type="component" value="Unassembled WGS sequence"/>
</dbReference>
<feature type="transmembrane region" description="Helical" evidence="1">
    <location>
        <begin position="298"/>
        <end position="318"/>
    </location>
</feature>
<feature type="transmembrane region" description="Helical" evidence="1">
    <location>
        <begin position="263"/>
        <end position="286"/>
    </location>
</feature>
<feature type="transmembrane region" description="Helical" evidence="1">
    <location>
        <begin position="45"/>
        <end position="63"/>
    </location>
</feature>
<dbReference type="EMBL" id="SMAL01000007">
    <property type="protein sequence ID" value="TCT13939.1"/>
    <property type="molecule type" value="Genomic_DNA"/>
</dbReference>
<comment type="caution">
    <text evidence="2">The sequence shown here is derived from an EMBL/GenBank/DDBJ whole genome shotgun (WGS) entry which is preliminary data.</text>
</comment>
<keyword evidence="1" id="KW-0812">Transmembrane</keyword>
<keyword evidence="1" id="KW-0472">Membrane</keyword>
<evidence type="ECO:0000313" key="2">
    <source>
        <dbReference type="EMBL" id="TCT13939.1"/>
    </source>
</evidence>
<keyword evidence="3" id="KW-1185">Reference proteome</keyword>
<feature type="transmembrane region" description="Helical" evidence="1">
    <location>
        <begin position="70"/>
        <end position="90"/>
    </location>
</feature>
<gene>
    <name evidence="2" type="ORF">EDC18_1077</name>
</gene>
<evidence type="ECO:0000256" key="1">
    <source>
        <dbReference type="SAM" id="Phobius"/>
    </source>
</evidence>
<reference evidence="2 3" key="1">
    <citation type="submission" date="2019-03" db="EMBL/GenBank/DDBJ databases">
        <title>Genomic Encyclopedia of Type Strains, Phase IV (KMG-IV): sequencing the most valuable type-strain genomes for metagenomic binning, comparative biology and taxonomic classification.</title>
        <authorList>
            <person name="Goeker M."/>
        </authorList>
    </citation>
    <scope>NUCLEOTIDE SEQUENCE [LARGE SCALE GENOMIC DNA]</scope>
    <source>
        <strain evidence="2 3">DSM 24629</strain>
    </source>
</reference>
<feature type="transmembrane region" description="Helical" evidence="1">
    <location>
        <begin position="216"/>
        <end position="243"/>
    </location>
</feature>
<proteinExistence type="predicted"/>
<dbReference type="AlphaFoldDB" id="A0A4R3MJ17"/>
<dbReference type="RefSeq" id="WP_132252750.1">
    <property type="nucleotide sequence ID" value="NZ_SMAL01000007.1"/>
</dbReference>
<feature type="transmembrane region" description="Helical" evidence="1">
    <location>
        <begin position="181"/>
        <end position="204"/>
    </location>
</feature>